<dbReference type="PROSITE" id="PS00189">
    <property type="entry name" value="LIPOYL"/>
    <property type="match status" value="1"/>
</dbReference>
<evidence type="ECO:0000259" key="13">
    <source>
        <dbReference type="PROSITE" id="PS51826"/>
    </source>
</evidence>
<keyword evidence="9 11" id="KW-0012">Acyltransferase</keyword>
<dbReference type="NCBIfam" id="TIGR01347">
    <property type="entry name" value="sucB"/>
    <property type="match status" value="1"/>
</dbReference>
<dbReference type="Gene3D" id="2.40.50.100">
    <property type="match status" value="1"/>
</dbReference>
<comment type="similarity">
    <text evidence="3 11">Belongs to the 2-oxoacid dehydrogenase family.</text>
</comment>
<dbReference type="GO" id="GO:0006099">
    <property type="term" value="P:tricarboxylic acid cycle"/>
    <property type="evidence" value="ECO:0007669"/>
    <property type="project" value="UniProtKB-UniRule"/>
</dbReference>
<dbReference type="Pfam" id="PF02817">
    <property type="entry name" value="E3_binding"/>
    <property type="match status" value="1"/>
</dbReference>
<comment type="catalytic activity">
    <reaction evidence="10 11">
        <text>N(6)-[(R)-dihydrolipoyl]-L-lysyl-[protein] + succinyl-CoA = N(6)-[(R)-S(8)-succinyldihydrolipoyl]-L-lysyl-[protein] + CoA</text>
        <dbReference type="Rhea" id="RHEA:15213"/>
        <dbReference type="Rhea" id="RHEA-COMP:10475"/>
        <dbReference type="Rhea" id="RHEA-COMP:20092"/>
        <dbReference type="ChEBI" id="CHEBI:57287"/>
        <dbReference type="ChEBI" id="CHEBI:57292"/>
        <dbReference type="ChEBI" id="CHEBI:83100"/>
        <dbReference type="ChEBI" id="CHEBI:83120"/>
        <dbReference type="EC" id="2.3.1.61"/>
    </reaction>
</comment>
<dbReference type="InterPro" id="IPR003016">
    <property type="entry name" value="2-oxoA_DH_lipoyl-BS"/>
</dbReference>
<evidence type="ECO:0000256" key="11">
    <source>
        <dbReference type="RuleBase" id="RU361138"/>
    </source>
</evidence>
<dbReference type="GO" id="GO:0005829">
    <property type="term" value="C:cytosol"/>
    <property type="evidence" value="ECO:0007669"/>
    <property type="project" value="TreeGrafter"/>
</dbReference>
<dbReference type="InterPro" id="IPR006255">
    <property type="entry name" value="SucB"/>
</dbReference>
<dbReference type="Proteomes" id="UP000199531">
    <property type="component" value="Unassembled WGS sequence"/>
</dbReference>
<evidence type="ECO:0000313" key="14">
    <source>
        <dbReference type="EMBL" id="SEN32682.1"/>
    </source>
</evidence>
<dbReference type="OrthoDB" id="9805770at2"/>
<dbReference type="EMBL" id="FOCW01000001">
    <property type="protein sequence ID" value="SEN32682.1"/>
    <property type="molecule type" value="Genomic_DNA"/>
</dbReference>
<dbReference type="PROSITE" id="PS50968">
    <property type="entry name" value="BIOTINYL_LIPOYL"/>
    <property type="match status" value="1"/>
</dbReference>
<evidence type="ECO:0000256" key="9">
    <source>
        <dbReference type="ARBA" id="ARBA00023315"/>
    </source>
</evidence>
<dbReference type="InterPro" id="IPR000089">
    <property type="entry name" value="Biotin_lipoyl"/>
</dbReference>
<sequence>MAIVDVKVPQLSESVAEATMLQWKKKPGEAVAVDEILIEIETDKVVLEVPAPAGGVLAEIIEQDGATVTAEQLIARIDTEGVAGAAPAAAAPAAAPAAPAAAAPAAPAAAGGSMAGVAMPAAAKLMADNNLAAGSVPGTGKDGRVTKGDVLGAVAGGAKAAPAAVIPTGVPTSALPQAAAPAPNLGDRPEQRVPMTRLRARVAERLLQSQSTNAILTTFNEVNMAPVMEMRKKFQEKFEKEHGVKLGFMSFFVKAAVAALKKYPVLNASVDGNDIVYHGYFDIGIAVGSPRGLVVPIIRNADQMSFADIEKKIAEFGVKAKDGKLGIEEMTGGTFSISNGGVFGSMMSTPIINPPQSAILGVHATKDRAVVENGQIVVRPMNYLAMSYDHRIIDGREAVLGLVTMKEALEDPARLLFDI</sequence>
<organism evidence="14 15">
    <name type="scientific">Brachymonas denitrificans DSM 15123</name>
    <dbReference type="NCBI Taxonomy" id="1121117"/>
    <lineage>
        <taxon>Bacteria</taxon>
        <taxon>Pseudomonadati</taxon>
        <taxon>Pseudomonadota</taxon>
        <taxon>Betaproteobacteria</taxon>
        <taxon>Burkholderiales</taxon>
        <taxon>Comamonadaceae</taxon>
        <taxon>Brachymonas</taxon>
    </lineage>
</organism>
<evidence type="ECO:0000256" key="7">
    <source>
        <dbReference type="ARBA" id="ARBA00022679"/>
    </source>
</evidence>
<dbReference type="Gene3D" id="4.10.320.10">
    <property type="entry name" value="E3-binding domain"/>
    <property type="match status" value="1"/>
</dbReference>
<reference evidence="14 15" key="1">
    <citation type="submission" date="2016-10" db="EMBL/GenBank/DDBJ databases">
        <authorList>
            <person name="de Groot N.N."/>
        </authorList>
    </citation>
    <scope>NUCLEOTIDE SEQUENCE [LARGE SCALE GENOMIC DNA]</scope>
    <source>
        <strain evidence="14 15">DSM 15123</strain>
    </source>
</reference>
<evidence type="ECO:0000256" key="10">
    <source>
        <dbReference type="ARBA" id="ARBA00052761"/>
    </source>
</evidence>
<evidence type="ECO:0000256" key="2">
    <source>
        <dbReference type="ARBA" id="ARBA00005145"/>
    </source>
</evidence>
<evidence type="ECO:0000256" key="1">
    <source>
        <dbReference type="ARBA" id="ARBA00004052"/>
    </source>
</evidence>
<dbReference type="Pfam" id="PF00364">
    <property type="entry name" value="Biotin_lipoyl"/>
    <property type="match status" value="1"/>
</dbReference>
<comment type="function">
    <text evidence="1 11">E2 component of the 2-oxoglutarate dehydrogenase (OGDH) complex which catalyzes the second step in the conversion of 2-oxoglutarate to succinyl-CoA and CO(2).</text>
</comment>
<dbReference type="RefSeq" id="WP_091814828.1">
    <property type="nucleotide sequence ID" value="NZ_FOCW01000001.1"/>
</dbReference>
<dbReference type="PANTHER" id="PTHR43416">
    <property type="entry name" value="DIHYDROLIPOYLLYSINE-RESIDUE SUCCINYLTRANSFERASE COMPONENT OF 2-OXOGLUTARATE DEHYDROGENASE COMPLEX, MITOCHONDRIAL-RELATED"/>
    <property type="match status" value="1"/>
</dbReference>
<evidence type="ECO:0000313" key="15">
    <source>
        <dbReference type="Proteomes" id="UP000199531"/>
    </source>
</evidence>
<evidence type="ECO:0000256" key="6">
    <source>
        <dbReference type="ARBA" id="ARBA00022532"/>
    </source>
</evidence>
<dbReference type="GO" id="GO:0033512">
    <property type="term" value="P:L-lysine catabolic process to acetyl-CoA via saccharopine"/>
    <property type="evidence" value="ECO:0007669"/>
    <property type="project" value="UniProtKB-UniRule"/>
</dbReference>
<dbReference type="Pfam" id="PF00198">
    <property type="entry name" value="2-oxoacid_dh"/>
    <property type="match status" value="1"/>
</dbReference>
<feature type="domain" description="Lipoyl-binding" evidence="12">
    <location>
        <begin position="3"/>
        <end position="78"/>
    </location>
</feature>
<evidence type="ECO:0000256" key="5">
    <source>
        <dbReference type="ARBA" id="ARBA00019511"/>
    </source>
</evidence>
<dbReference type="PANTHER" id="PTHR43416:SF5">
    <property type="entry name" value="DIHYDROLIPOYLLYSINE-RESIDUE SUCCINYLTRANSFERASE COMPONENT OF 2-OXOGLUTARATE DEHYDROGENASE COMPLEX, MITOCHONDRIAL"/>
    <property type="match status" value="1"/>
</dbReference>
<dbReference type="CDD" id="cd06849">
    <property type="entry name" value="lipoyl_domain"/>
    <property type="match status" value="1"/>
</dbReference>
<gene>
    <name evidence="14" type="ORF">SAMN02745977_01104</name>
</gene>
<dbReference type="SUPFAM" id="SSF47005">
    <property type="entry name" value="Peripheral subunit-binding domain of 2-oxo acid dehydrogenase complex"/>
    <property type="match status" value="1"/>
</dbReference>
<dbReference type="SUPFAM" id="SSF51230">
    <property type="entry name" value="Single hybrid motif"/>
    <property type="match status" value="1"/>
</dbReference>
<dbReference type="GO" id="GO:0045252">
    <property type="term" value="C:oxoglutarate dehydrogenase complex"/>
    <property type="evidence" value="ECO:0007669"/>
    <property type="project" value="UniProtKB-UniRule"/>
</dbReference>
<dbReference type="SUPFAM" id="SSF52777">
    <property type="entry name" value="CoA-dependent acyltransferases"/>
    <property type="match status" value="1"/>
</dbReference>
<dbReference type="EC" id="2.3.1.61" evidence="4 11"/>
<dbReference type="AlphaFoldDB" id="A0A1H8FLV9"/>
<dbReference type="InterPro" id="IPR023213">
    <property type="entry name" value="CAT-like_dom_sf"/>
</dbReference>
<accession>A0A1H8FLV9</accession>
<evidence type="ECO:0000256" key="8">
    <source>
        <dbReference type="ARBA" id="ARBA00022823"/>
    </source>
</evidence>
<dbReference type="GO" id="GO:0004149">
    <property type="term" value="F:dihydrolipoyllysine-residue succinyltransferase activity"/>
    <property type="evidence" value="ECO:0007669"/>
    <property type="project" value="UniProtKB-UniRule"/>
</dbReference>
<dbReference type="PROSITE" id="PS51826">
    <property type="entry name" value="PSBD"/>
    <property type="match status" value="1"/>
</dbReference>
<dbReference type="InterPro" id="IPR036625">
    <property type="entry name" value="E3-bd_dom_sf"/>
</dbReference>
<protein>
    <recommendedName>
        <fullName evidence="5 11">Dihydrolipoyllysine-residue succinyltransferase component of 2-oxoglutarate dehydrogenase complex</fullName>
        <ecNumber evidence="4 11">2.3.1.61</ecNumber>
    </recommendedName>
    <alternativeName>
        <fullName evidence="11">2-oxoglutarate dehydrogenase complex component E2</fullName>
    </alternativeName>
</protein>
<name>A0A1H8FLV9_9BURK</name>
<keyword evidence="7 11" id="KW-0808">Transferase</keyword>
<dbReference type="NCBIfam" id="NF004309">
    <property type="entry name" value="PRK05704.1"/>
    <property type="match status" value="1"/>
</dbReference>
<dbReference type="InterPro" id="IPR011053">
    <property type="entry name" value="Single_hybrid_motif"/>
</dbReference>
<evidence type="ECO:0000256" key="4">
    <source>
        <dbReference type="ARBA" id="ARBA00012945"/>
    </source>
</evidence>
<evidence type="ECO:0000256" key="3">
    <source>
        <dbReference type="ARBA" id="ARBA00007317"/>
    </source>
</evidence>
<comment type="cofactor">
    <cofactor evidence="11">
        <name>(R)-lipoate</name>
        <dbReference type="ChEBI" id="CHEBI:83088"/>
    </cofactor>
    <text evidence="11">Binds 1 lipoyl cofactor covalently.</text>
</comment>
<dbReference type="InterPro" id="IPR001078">
    <property type="entry name" value="2-oxoacid_DH_actylTfrase"/>
</dbReference>
<keyword evidence="6 11" id="KW-0816">Tricarboxylic acid cycle</keyword>
<proteinExistence type="inferred from homology"/>
<feature type="domain" description="Peripheral subunit-binding (PSBD)" evidence="13">
    <location>
        <begin position="117"/>
        <end position="154"/>
    </location>
</feature>
<dbReference type="InterPro" id="IPR050537">
    <property type="entry name" value="2-oxoacid_dehydrogenase"/>
</dbReference>
<dbReference type="FunFam" id="3.30.559.10:FF:000007">
    <property type="entry name" value="Dihydrolipoamide acetyltransferase component of pyruvate dehydrogenase complex"/>
    <property type="match status" value="1"/>
</dbReference>
<dbReference type="UniPathway" id="UPA00868">
    <property type="reaction ID" value="UER00840"/>
</dbReference>
<comment type="pathway">
    <text evidence="2 11">Amino-acid degradation; L-lysine degradation via saccharopine pathway; glutaryl-CoA from L-lysine: step 6/6.</text>
</comment>
<evidence type="ECO:0000259" key="12">
    <source>
        <dbReference type="PROSITE" id="PS50968"/>
    </source>
</evidence>
<dbReference type="InterPro" id="IPR004167">
    <property type="entry name" value="PSBD"/>
</dbReference>
<dbReference type="STRING" id="1121117.SAMN02745977_01104"/>
<keyword evidence="8 11" id="KW-0450">Lipoyl</keyword>
<dbReference type="Gene3D" id="3.30.559.10">
    <property type="entry name" value="Chloramphenicol acetyltransferase-like domain"/>
    <property type="match status" value="1"/>
</dbReference>
<keyword evidence="15" id="KW-1185">Reference proteome</keyword>